<evidence type="ECO:0000313" key="6">
    <source>
        <dbReference type="Proteomes" id="UP001164803"/>
    </source>
</evidence>
<dbReference type="InterPro" id="IPR057309">
    <property type="entry name" value="PcsB_CC"/>
</dbReference>
<keyword evidence="1 3" id="KW-0732">Signal</keyword>
<feature type="coiled-coil region" evidence="2">
    <location>
        <begin position="34"/>
        <end position="120"/>
    </location>
</feature>
<feature type="chain" id="PRO_5046133262" description="Peptidoglycan hydrolase PcsB coiled-coil domain-containing protein" evidence="3">
    <location>
        <begin position="28"/>
        <end position="405"/>
    </location>
</feature>
<evidence type="ECO:0000256" key="2">
    <source>
        <dbReference type="SAM" id="Coils"/>
    </source>
</evidence>
<feature type="domain" description="Peptidoglycan hydrolase PcsB coiled-coil" evidence="4">
    <location>
        <begin position="120"/>
        <end position="162"/>
    </location>
</feature>
<organism evidence="5 6">
    <name type="scientific">Alicyclobacillus dauci</name>
    <dbReference type="NCBI Taxonomy" id="1475485"/>
    <lineage>
        <taxon>Bacteria</taxon>
        <taxon>Bacillati</taxon>
        <taxon>Bacillota</taxon>
        <taxon>Bacilli</taxon>
        <taxon>Bacillales</taxon>
        <taxon>Alicyclobacillaceae</taxon>
        <taxon>Alicyclobacillus</taxon>
    </lineage>
</organism>
<proteinExistence type="predicted"/>
<evidence type="ECO:0000259" key="4">
    <source>
        <dbReference type="Pfam" id="PF24568"/>
    </source>
</evidence>
<sequence length="405" mass="44938">MRYVTQAVLSVGTLCASLGLLAPTVQADNLSNAKDRMQQLNAASAENAQSLTQEKQAAQNLQDSIQSYQKLIDSLSQSMAQTRQELDTTQAKLDDIQSTLNRLKKQLNITNNDFQALTVALYEQGNVPYLEVLFKATSFSDLLSRFQDIVFLTKAEQGLAKKILALHNKVSAEEKQQAANLQSLNKKKAKLAALQRIDASLKQQKQVALARTKQQIQSDVNKQQRLRSQKQWTQAQINQMEAQIQNAGNVLSTTVGLVVEQDLRYRSISPMSLYNYVQAHDSTFSLGDIETICNAARSYDVNPALLIAITGQEQAFVPPSADAGEIRNNPFNVFYSWQVYNTNLADAANIAANTLRHKLSVSPPSGEDPIHWINDPANPWGIYATDPNWANGVETYFNSIMQQCG</sequence>
<evidence type="ECO:0000313" key="5">
    <source>
        <dbReference type="EMBL" id="WAH36774.1"/>
    </source>
</evidence>
<dbReference type="Gene3D" id="6.10.250.3150">
    <property type="match status" value="1"/>
</dbReference>
<dbReference type="RefSeq" id="WP_268044158.1">
    <property type="nucleotide sequence ID" value="NZ_CP104064.1"/>
</dbReference>
<evidence type="ECO:0000256" key="1">
    <source>
        <dbReference type="ARBA" id="ARBA00022729"/>
    </source>
</evidence>
<feature type="signal peptide" evidence="3">
    <location>
        <begin position="1"/>
        <end position="27"/>
    </location>
</feature>
<protein>
    <recommendedName>
        <fullName evidence="4">Peptidoglycan hydrolase PcsB coiled-coil domain-containing protein</fullName>
    </recommendedName>
</protein>
<gene>
    <name evidence="5" type="ORF">NZD86_21795</name>
</gene>
<dbReference type="Pfam" id="PF24568">
    <property type="entry name" value="CC_PcsB"/>
    <property type="match status" value="1"/>
</dbReference>
<keyword evidence="2" id="KW-0175">Coiled coil</keyword>
<accession>A0ABY6Z213</accession>
<reference evidence="5" key="1">
    <citation type="submission" date="2022-08" db="EMBL/GenBank/DDBJ databases">
        <title>Alicyclobacillus dauci DSM2870, complete genome.</title>
        <authorList>
            <person name="Wang Q."/>
            <person name="Cai R."/>
            <person name="Wang Z."/>
        </authorList>
    </citation>
    <scope>NUCLEOTIDE SEQUENCE</scope>
    <source>
        <strain evidence="5">DSM 28700</strain>
    </source>
</reference>
<feature type="coiled-coil region" evidence="2">
    <location>
        <begin position="184"/>
        <end position="243"/>
    </location>
</feature>
<dbReference type="Proteomes" id="UP001164803">
    <property type="component" value="Chromosome"/>
</dbReference>
<dbReference type="EMBL" id="CP104064">
    <property type="protein sequence ID" value="WAH36774.1"/>
    <property type="molecule type" value="Genomic_DNA"/>
</dbReference>
<evidence type="ECO:0000256" key="3">
    <source>
        <dbReference type="SAM" id="SignalP"/>
    </source>
</evidence>
<name>A0ABY6Z213_9BACL</name>
<keyword evidence="6" id="KW-1185">Reference proteome</keyword>